<name>A0AAV0VTP6_9HEMI</name>
<dbReference type="Proteomes" id="UP001160148">
    <property type="component" value="Unassembled WGS sequence"/>
</dbReference>
<organism evidence="1 2">
    <name type="scientific">Macrosiphum euphorbiae</name>
    <name type="common">potato aphid</name>
    <dbReference type="NCBI Taxonomy" id="13131"/>
    <lineage>
        <taxon>Eukaryota</taxon>
        <taxon>Metazoa</taxon>
        <taxon>Ecdysozoa</taxon>
        <taxon>Arthropoda</taxon>
        <taxon>Hexapoda</taxon>
        <taxon>Insecta</taxon>
        <taxon>Pterygota</taxon>
        <taxon>Neoptera</taxon>
        <taxon>Paraneoptera</taxon>
        <taxon>Hemiptera</taxon>
        <taxon>Sternorrhyncha</taxon>
        <taxon>Aphidomorpha</taxon>
        <taxon>Aphidoidea</taxon>
        <taxon>Aphididae</taxon>
        <taxon>Macrosiphini</taxon>
        <taxon>Macrosiphum</taxon>
    </lineage>
</organism>
<evidence type="ECO:0000313" key="2">
    <source>
        <dbReference type="Proteomes" id="UP001160148"/>
    </source>
</evidence>
<protein>
    <submittedName>
        <fullName evidence="1">Uncharacterized protein</fullName>
    </submittedName>
</protein>
<accession>A0AAV0VTP6</accession>
<sequence>MVPVPLQSSRRGWVGECAWSFAVVYGGRDQRHTHTARIEVLVTAVIDRSEIISGRSTTMTTIMCSGDSAAGCSWLKIIRPLFVFITGER</sequence>
<dbReference type="AlphaFoldDB" id="A0AAV0VTP6"/>
<gene>
    <name evidence="1" type="ORF">MEUPH1_LOCUS3216</name>
</gene>
<reference evidence="1 2" key="1">
    <citation type="submission" date="2023-01" db="EMBL/GenBank/DDBJ databases">
        <authorList>
            <person name="Whitehead M."/>
        </authorList>
    </citation>
    <scope>NUCLEOTIDE SEQUENCE [LARGE SCALE GENOMIC DNA]</scope>
</reference>
<evidence type="ECO:0000313" key="1">
    <source>
        <dbReference type="EMBL" id="CAI6346292.1"/>
    </source>
</evidence>
<dbReference type="EMBL" id="CARXXK010000001">
    <property type="protein sequence ID" value="CAI6346292.1"/>
    <property type="molecule type" value="Genomic_DNA"/>
</dbReference>
<proteinExistence type="predicted"/>
<keyword evidence="2" id="KW-1185">Reference proteome</keyword>
<comment type="caution">
    <text evidence="1">The sequence shown here is derived from an EMBL/GenBank/DDBJ whole genome shotgun (WGS) entry which is preliminary data.</text>
</comment>